<dbReference type="AlphaFoldDB" id="A0A0K6H2I2"/>
<evidence type="ECO:0000313" key="4">
    <source>
        <dbReference type="EMBL" id="CUA85188.1"/>
    </source>
</evidence>
<keyword evidence="3" id="KW-1005">Bacterial flagellum biogenesis</keyword>
<keyword evidence="4" id="KW-0969">Cilium</keyword>
<proteinExistence type="inferred from homology"/>
<dbReference type="Gene3D" id="1.20.58.300">
    <property type="entry name" value="FlgN-like"/>
    <property type="match status" value="1"/>
</dbReference>
<dbReference type="InterPro" id="IPR036679">
    <property type="entry name" value="FlgN-like_sf"/>
</dbReference>
<accession>A0A0K6H2I2</accession>
<dbReference type="STRING" id="375574.GCA_001418035_02080"/>
<dbReference type="InterPro" id="IPR007809">
    <property type="entry name" value="FlgN-like"/>
</dbReference>
<comment type="similarity">
    <text evidence="2">Belongs to the FlgN family.</text>
</comment>
<dbReference type="EMBL" id="CYHA01000005">
    <property type="protein sequence ID" value="CUA85188.1"/>
    <property type="molecule type" value="Genomic_DNA"/>
</dbReference>
<dbReference type="OrthoDB" id="8594749at2"/>
<dbReference type="RefSeq" id="WP_054285429.1">
    <property type="nucleotide sequence ID" value="NZ_CYHA01000005.1"/>
</dbReference>
<evidence type="ECO:0000313" key="5">
    <source>
        <dbReference type="Proteomes" id="UP000243535"/>
    </source>
</evidence>
<reference evidence="5" key="1">
    <citation type="submission" date="2015-08" db="EMBL/GenBank/DDBJ databases">
        <authorList>
            <person name="Varghese N."/>
        </authorList>
    </citation>
    <scope>NUCLEOTIDE SEQUENCE [LARGE SCALE GENOMIC DNA]</scope>
    <source>
        <strain evidence="5">DSM 17901</strain>
    </source>
</reference>
<sequence length="154" mass="16325">MTAAVPFAGWCQEEARALAGLRSVLVAESEALDAREPARIEALAAEKARLVEALSALAARRGAWMQEAGLDSREALTTWLADQPVERDAWGALEQIAAEVRDLNARNGQLIDARLALTNEALTLLREAAAATLGYTREGAKPDLPGGGRHLGSA</sequence>
<evidence type="ECO:0000256" key="3">
    <source>
        <dbReference type="ARBA" id="ARBA00022795"/>
    </source>
</evidence>
<keyword evidence="4" id="KW-0966">Cell projection</keyword>
<comment type="function">
    <text evidence="1">Required for the efficient initiation of filament assembly.</text>
</comment>
<evidence type="ECO:0000256" key="2">
    <source>
        <dbReference type="ARBA" id="ARBA00007703"/>
    </source>
</evidence>
<dbReference type="Proteomes" id="UP000243535">
    <property type="component" value="Unassembled WGS sequence"/>
</dbReference>
<gene>
    <name evidence="4" type="ORF">Ga0061063_2295</name>
</gene>
<dbReference type="Pfam" id="PF05130">
    <property type="entry name" value="FlgN"/>
    <property type="match status" value="1"/>
</dbReference>
<keyword evidence="5" id="KW-1185">Reference proteome</keyword>
<organism evidence="4 5">
    <name type="scientific">Gulbenkiania indica</name>
    <dbReference type="NCBI Taxonomy" id="375574"/>
    <lineage>
        <taxon>Bacteria</taxon>
        <taxon>Pseudomonadati</taxon>
        <taxon>Pseudomonadota</taxon>
        <taxon>Betaproteobacteria</taxon>
        <taxon>Neisseriales</taxon>
        <taxon>Chromobacteriaceae</taxon>
        <taxon>Gulbenkiania</taxon>
    </lineage>
</organism>
<evidence type="ECO:0000256" key="1">
    <source>
        <dbReference type="ARBA" id="ARBA00002397"/>
    </source>
</evidence>
<keyword evidence="4" id="KW-0282">Flagellum</keyword>
<protein>
    <submittedName>
        <fullName evidence="4">Flagellar biosynthesis/type III secretory pathway chaperone</fullName>
    </submittedName>
</protein>
<name>A0A0K6H2I2_9NEIS</name>
<dbReference type="SUPFAM" id="SSF140566">
    <property type="entry name" value="FlgN-like"/>
    <property type="match status" value="1"/>
</dbReference>
<dbReference type="GO" id="GO:0044780">
    <property type="term" value="P:bacterial-type flagellum assembly"/>
    <property type="evidence" value="ECO:0007669"/>
    <property type="project" value="InterPro"/>
</dbReference>